<protein>
    <submittedName>
        <fullName evidence="9">Chaperone protein HtpG</fullName>
    </submittedName>
</protein>
<dbReference type="SMART" id="SM00387">
    <property type="entry name" value="HATPase_c"/>
    <property type="match status" value="1"/>
</dbReference>
<comment type="similarity">
    <text evidence="2">Belongs to the heat shock protein 90 family.</text>
</comment>
<dbReference type="InterPro" id="IPR020568">
    <property type="entry name" value="Ribosomal_Su5_D2-typ_SF"/>
</dbReference>
<keyword evidence="4" id="KW-0547">Nucleotide-binding</keyword>
<dbReference type="Gene3D" id="3.30.565.10">
    <property type="entry name" value="Histidine kinase-like ATPase, C-terminal domain"/>
    <property type="match status" value="1"/>
</dbReference>
<dbReference type="SUPFAM" id="SSF54211">
    <property type="entry name" value="Ribosomal protein S5 domain 2-like"/>
    <property type="match status" value="1"/>
</dbReference>
<dbReference type="EMBL" id="UOFJ01000561">
    <property type="protein sequence ID" value="VAW70971.1"/>
    <property type="molecule type" value="Genomic_DNA"/>
</dbReference>
<dbReference type="HAMAP" id="MF_00505">
    <property type="entry name" value="HSP90"/>
    <property type="match status" value="1"/>
</dbReference>
<dbReference type="InterPro" id="IPR020575">
    <property type="entry name" value="Hsp90_N"/>
</dbReference>
<evidence type="ECO:0000256" key="2">
    <source>
        <dbReference type="ARBA" id="ARBA00008239"/>
    </source>
</evidence>
<dbReference type="InterPro" id="IPR003594">
    <property type="entry name" value="HATPase_dom"/>
</dbReference>
<dbReference type="CDD" id="cd16927">
    <property type="entry name" value="HATPase_Hsp90-like"/>
    <property type="match status" value="1"/>
</dbReference>
<dbReference type="FunFam" id="3.30.230.80:FF:000002">
    <property type="entry name" value="Molecular chaperone HtpG"/>
    <property type="match status" value="1"/>
</dbReference>
<dbReference type="Gene3D" id="3.30.230.80">
    <property type="match status" value="1"/>
</dbReference>
<dbReference type="PROSITE" id="PS00298">
    <property type="entry name" value="HSP90"/>
    <property type="match status" value="1"/>
</dbReference>
<evidence type="ECO:0000256" key="4">
    <source>
        <dbReference type="ARBA" id="ARBA00022741"/>
    </source>
</evidence>
<dbReference type="GO" id="GO:0005524">
    <property type="term" value="F:ATP binding"/>
    <property type="evidence" value="ECO:0007669"/>
    <property type="project" value="UniProtKB-KW"/>
</dbReference>
<dbReference type="PRINTS" id="PR00775">
    <property type="entry name" value="HEATSHOCK90"/>
</dbReference>
<comment type="subcellular location">
    <subcellularLocation>
        <location evidence="1">Cytoplasm</location>
    </subcellularLocation>
</comment>
<evidence type="ECO:0000313" key="9">
    <source>
        <dbReference type="EMBL" id="VAW70971.1"/>
    </source>
</evidence>
<dbReference type="GO" id="GO:0016887">
    <property type="term" value="F:ATP hydrolysis activity"/>
    <property type="evidence" value="ECO:0007669"/>
    <property type="project" value="InterPro"/>
</dbReference>
<dbReference type="PANTHER" id="PTHR11528">
    <property type="entry name" value="HEAT SHOCK PROTEIN 90 FAMILY MEMBER"/>
    <property type="match status" value="1"/>
</dbReference>
<keyword evidence="5" id="KW-0067">ATP-binding</keyword>
<accession>A0A3B0XTW1</accession>
<evidence type="ECO:0000256" key="1">
    <source>
        <dbReference type="ARBA" id="ARBA00004496"/>
    </source>
</evidence>
<proteinExistence type="inferred from homology"/>
<dbReference type="GO" id="GO:0051082">
    <property type="term" value="F:unfolded protein binding"/>
    <property type="evidence" value="ECO:0007669"/>
    <property type="project" value="InterPro"/>
</dbReference>
<evidence type="ECO:0000259" key="8">
    <source>
        <dbReference type="SMART" id="SM00387"/>
    </source>
</evidence>
<dbReference type="FunFam" id="3.30.565.10:FF:000009">
    <property type="entry name" value="Molecular chaperone HtpG"/>
    <property type="match status" value="1"/>
</dbReference>
<dbReference type="InterPro" id="IPR036890">
    <property type="entry name" value="HATPase_C_sf"/>
</dbReference>
<evidence type="ECO:0000256" key="5">
    <source>
        <dbReference type="ARBA" id="ARBA00022840"/>
    </source>
</evidence>
<dbReference type="SUPFAM" id="SSF55874">
    <property type="entry name" value="ATPase domain of HSP90 chaperone/DNA topoisomerase II/histidine kinase"/>
    <property type="match status" value="1"/>
</dbReference>
<dbReference type="PIRSF" id="PIRSF002583">
    <property type="entry name" value="Hsp90"/>
    <property type="match status" value="1"/>
</dbReference>
<dbReference type="GO" id="GO:0005737">
    <property type="term" value="C:cytoplasm"/>
    <property type="evidence" value="ECO:0007669"/>
    <property type="project" value="UniProtKB-SubCell"/>
</dbReference>
<dbReference type="Pfam" id="PF00183">
    <property type="entry name" value="HSP90"/>
    <property type="match status" value="1"/>
</dbReference>
<sequence length="638" mass="72538">MTVKAHKETLEFQAEVKQLLKLMIHSLYSNKEIFLRELISNASDACDKLRFEALANDDLYAGDSDLKIHVEFDKEAGTLTISDNGIGMSRDEVVDNIGTIANSGTRKYLDSLTGEQVKDSHMIGQFGVGFYSTFIVADKVTVITRRAGVSAEHGVLWESAGEGNYTLESVEKDSRGTDIILHIREGEEEFLDNWRLKTIIHTYSDHISLPITMPKEPEPVSEEDEEKAKDEIVVPENEVVNKASALWARDKKEIKEDEYQAFYKHIAHDFEDPLSWSHNRVEGSQVYTSLLYIPKKPPFDLYERERKQGIKLYVKRVFIMEDTEHLMPQYLRFIRGVVDSDDLPLNVSREILQHNKVIDKIKAASVKKVLGQLESMAKKDAEQYTTFWNAFGNVMKEGPIEDFANKDRVAKLLRFASTENDGAQQNVSLEDYIERMKEGQEPIYYITSDSYVSAKNSPHLEVFKRKGLEVLLLSDRIDEWLVQHLTDFEGKTLQNIAKGDLDLGNFEDEEEKKAQQKAEGDLKGVVELMKEKLEAKAAEVRITHRLTDSPSCLVIDANDMGMQMQQIMRAAGQQVPDSKPILEINPNHELVKQLVNMADQALFENWSHVLFDQAMLAEGGQLDDPAAYVKRVNSMLNG</sequence>
<dbReference type="InterPro" id="IPR019805">
    <property type="entry name" value="Heat_shock_protein_90_CS"/>
</dbReference>
<dbReference type="InterPro" id="IPR037196">
    <property type="entry name" value="HSP90_C"/>
</dbReference>
<dbReference type="NCBIfam" id="NF003555">
    <property type="entry name" value="PRK05218.1"/>
    <property type="match status" value="1"/>
</dbReference>
<dbReference type="Gene3D" id="3.40.50.11260">
    <property type="match status" value="1"/>
</dbReference>
<dbReference type="FunFam" id="3.40.50.11260:FF:000005">
    <property type="entry name" value="Heat shock protein 90"/>
    <property type="match status" value="1"/>
</dbReference>
<keyword evidence="3" id="KW-0963">Cytoplasm</keyword>
<gene>
    <name evidence="9" type="ORF">MNBD_GAMMA10-737</name>
</gene>
<dbReference type="Pfam" id="PF13589">
    <property type="entry name" value="HATPase_c_3"/>
    <property type="match status" value="1"/>
</dbReference>
<organism evidence="9">
    <name type="scientific">hydrothermal vent metagenome</name>
    <dbReference type="NCBI Taxonomy" id="652676"/>
    <lineage>
        <taxon>unclassified sequences</taxon>
        <taxon>metagenomes</taxon>
        <taxon>ecological metagenomes</taxon>
    </lineage>
</organism>
<keyword evidence="6" id="KW-0346">Stress response</keyword>
<dbReference type="AlphaFoldDB" id="A0A3B0XTW1"/>
<evidence type="ECO:0000256" key="3">
    <source>
        <dbReference type="ARBA" id="ARBA00022490"/>
    </source>
</evidence>
<dbReference type="SUPFAM" id="SSF110942">
    <property type="entry name" value="HSP90 C-terminal domain"/>
    <property type="match status" value="1"/>
</dbReference>
<keyword evidence="7" id="KW-0143">Chaperone</keyword>
<evidence type="ECO:0000256" key="7">
    <source>
        <dbReference type="ARBA" id="ARBA00023186"/>
    </source>
</evidence>
<dbReference type="Gene3D" id="1.20.120.790">
    <property type="entry name" value="Heat shock protein 90, C-terminal domain"/>
    <property type="match status" value="1"/>
</dbReference>
<name>A0A3B0XTW1_9ZZZZ</name>
<dbReference type="InterPro" id="IPR001404">
    <property type="entry name" value="Hsp90_fam"/>
</dbReference>
<reference evidence="9" key="1">
    <citation type="submission" date="2018-06" db="EMBL/GenBank/DDBJ databases">
        <authorList>
            <person name="Zhirakovskaya E."/>
        </authorList>
    </citation>
    <scope>NUCLEOTIDE SEQUENCE</scope>
</reference>
<evidence type="ECO:0000256" key="6">
    <source>
        <dbReference type="ARBA" id="ARBA00023016"/>
    </source>
</evidence>
<dbReference type="GO" id="GO:0140662">
    <property type="term" value="F:ATP-dependent protein folding chaperone"/>
    <property type="evidence" value="ECO:0007669"/>
    <property type="project" value="InterPro"/>
</dbReference>
<feature type="domain" description="Histidine kinase/HSP90-like ATPase" evidence="8">
    <location>
        <begin position="30"/>
        <end position="187"/>
    </location>
</feature>